<evidence type="ECO:0000313" key="1">
    <source>
        <dbReference type="EMBL" id="RED77511.1"/>
    </source>
</evidence>
<organism evidence="1 2">
    <name type="scientific">Cohnella phaseoli</name>
    <dbReference type="NCBI Taxonomy" id="456490"/>
    <lineage>
        <taxon>Bacteria</taxon>
        <taxon>Bacillati</taxon>
        <taxon>Bacillota</taxon>
        <taxon>Bacilli</taxon>
        <taxon>Bacillales</taxon>
        <taxon>Paenibacillaceae</taxon>
        <taxon>Cohnella</taxon>
    </lineage>
</organism>
<keyword evidence="2" id="KW-1185">Reference proteome</keyword>
<dbReference type="EMBL" id="QRDZ01000009">
    <property type="protein sequence ID" value="RED77511.1"/>
    <property type="molecule type" value="Genomic_DNA"/>
</dbReference>
<comment type="caution">
    <text evidence="1">The sequence shown here is derived from an EMBL/GenBank/DDBJ whole genome shotgun (WGS) entry which is preliminary data.</text>
</comment>
<evidence type="ECO:0000313" key="2">
    <source>
        <dbReference type="Proteomes" id="UP000256977"/>
    </source>
</evidence>
<dbReference type="OrthoDB" id="2930633at2"/>
<name>A0A3D9JTR8_9BACL</name>
<gene>
    <name evidence="1" type="ORF">DFP98_109122</name>
</gene>
<dbReference type="AlphaFoldDB" id="A0A3D9JTR8"/>
<proteinExistence type="predicted"/>
<reference evidence="1 2" key="1">
    <citation type="submission" date="2018-07" db="EMBL/GenBank/DDBJ databases">
        <title>Genomic Encyclopedia of Type Strains, Phase III (KMG-III): the genomes of soil and plant-associated and newly described type strains.</title>
        <authorList>
            <person name="Whitman W."/>
        </authorList>
    </citation>
    <scope>NUCLEOTIDE SEQUENCE [LARGE SCALE GENOMIC DNA]</scope>
    <source>
        <strain evidence="1 2">CECT 7287</strain>
    </source>
</reference>
<dbReference type="RefSeq" id="WP_116061124.1">
    <property type="nucleotide sequence ID" value="NZ_QRDZ01000009.1"/>
</dbReference>
<protein>
    <submittedName>
        <fullName evidence="1">Uncharacterized protein</fullName>
    </submittedName>
</protein>
<dbReference type="Proteomes" id="UP000256977">
    <property type="component" value="Unassembled WGS sequence"/>
</dbReference>
<sequence length="108" mass="12339">MIRYGDEMWSELRFTGFQYQAERRDGQWVDVALRPETAGDTPLPEDVTDFQIIAVCTHNGHPIQLVTQDEGCDCEYQLTEWEQEQINAFIRTEEVRQTIAKAASGGGE</sequence>
<accession>A0A3D9JTR8</accession>